<organism evidence="2 3">
    <name type="scientific">Albidovulum sediminis</name>
    <dbReference type="NCBI Taxonomy" id="3066345"/>
    <lineage>
        <taxon>Bacteria</taxon>
        <taxon>Pseudomonadati</taxon>
        <taxon>Pseudomonadota</taxon>
        <taxon>Alphaproteobacteria</taxon>
        <taxon>Rhodobacterales</taxon>
        <taxon>Paracoccaceae</taxon>
        <taxon>Albidovulum</taxon>
    </lineage>
</organism>
<dbReference type="RefSeq" id="WP_261496658.1">
    <property type="nucleotide sequence ID" value="NZ_JAOCQF010000002.1"/>
</dbReference>
<keyword evidence="3" id="KW-1185">Reference proteome</keyword>
<dbReference type="EMBL" id="JAOCQF010000002">
    <property type="protein sequence ID" value="MCT8330806.1"/>
    <property type="molecule type" value="Genomic_DNA"/>
</dbReference>
<dbReference type="Proteomes" id="UP001205601">
    <property type="component" value="Unassembled WGS sequence"/>
</dbReference>
<dbReference type="CDD" id="cd10146">
    <property type="entry name" value="LabA_like_C"/>
    <property type="match status" value="1"/>
</dbReference>
<dbReference type="InterPro" id="IPR025605">
    <property type="entry name" value="OST-HTH/LOTUS_dom"/>
</dbReference>
<accession>A0ABT2NPF9</accession>
<gene>
    <name evidence="2" type="ORF">N5I32_14890</name>
</gene>
<proteinExistence type="predicted"/>
<feature type="domain" description="HTH OST-type" evidence="1">
    <location>
        <begin position="178"/>
        <end position="241"/>
    </location>
</feature>
<dbReference type="Pfam" id="PF12872">
    <property type="entry name" value="OST-HTH"/>
    <property type="match status" value="1"/>
</dbReference>
<evidence type="ECO:0000259" key="1">
    <source>
        <dbReference type="Pfam" id="PF12872"/>
    </source>
</evidence>
<evidence type="ECO:0000313" key="2">
    <source>
        <dbReference type="EMBL" id="MCT8330806.1"/>
    </source>
</evidence>
<comment type="caution">
    <text evidence="2">The sequence shown here is derived from an EMBL/GenBank/DDBJ whole genome shotgun (WGS) entry which is preliminary data.</text>
</comment>
<sequence>MKAIVAHSRFSFGSRTLDGAQKERVAATARKTLGTLVGELLGSYLVADEIAAQAGAEPDAPEGEIWIEARFSFSPPAEDLARIEAGLRELVVLRNDLVHHFLDQHDVWSPDGCRAAQEALVAAYDRISLHKQELQIWGRILYEARRQHAELLGSDESRDFIVYGIAPDGTVHWQVSGIVKALKEAARELTVEGWTSVEAAGQWIAERYPELLPAKYACRSWRQVIHESGLFDLCYMDRGGQRAAWYRLKQVSGKAGNLPATT</sequence>
<protein>
    <submittedName>
        <fullName evidence="2">OST-HTH/LOTUS domain-containing protein</fullName>
    </submittedName>
</protein>
<name>A0ABT2NPF9_9RHOB</name>
<reference evidence="3" key="1">
    <citation type="submission" date="2023-07" db="EMBL/GenBank/DDBJ databases">
        <title>Defluviimonas sediminis sp. nov., isolated from mangrove sediment.</title>
        <authorList>
            <person name="Liu L."/>
            <person name="Li J."/>
            <person name="Huang Y."/>
            <person name="Pan J."/>
            <person name="Li M."/>
        </authorList>
    </citation>
    <scope>NUCLEOTIDE SEQUENCE [LARGE SCALE GENOMIC DNA]</scope>
    <source>
        <strain evidence="3">FT324</strain>
    </source>
</reference>
<evidence type="ECO:0000313" key="3">
    <source>
        <dbReference type="Proteomes" id="UP001205601"/>
    </source>
</evidence>